<dbReference type="GO" id="GO:0016740">
    <property type="term" value="F:transferase activity"/>
    <property type="evidence" value="ECO:0007669"/>
    <property type="project" value="UniProtKB-KW"/>
</dbReference>
<evidence type="ECO:0000313" key="6">
    <source>
        <dbReference type="Proteomes" id="UP000054359"/>
    </source>
</evidence>
<dbReference type="Pfam" id="PF08698">
    <property type="entry name" value="Fcf2"/>
    <property type="match status" value="1"/>
</dbReference>
<evidence type="ECO:0000256" key="2">
    <source>
        <dbReference type="ARBA" id="ARBA00023242"/>
    </source>
</evidence>
<dbReference type="PANTHER" id="PTHR21686:SF12">
    <property type="entry name" value="DEOXYNUCLEOTIDYLTRANSFERASE TERMINAL-INTERACTING PROTEIN 2"/>
    <property type="match status" value="1"/>
</dbReference>
<dbReference type="InterPro" id="IPR039883">
    <property type="entry name" value="Fcf2/DNTTIP2"/>
</dbReference>
<dbReference type="EMBL" id="KK113814">
    <property type="protein sequence ID" value="KFM61093.1"/>
    <property type="molecule type" value="Genomic_DNA"/>
</dbReference>
<evidence type="ECO:0000259" key="4">
    <source>
        <dbReference type="Pfam" id="PF08698"/>
    </source>
</evidence>
<feature type="domain" description="Fcf2 pre-rRNA processing C-terminal" evidence="4">
    <location>
        <begin position="137"/>
        <end position="230"/>
    </location>
</feature>
<evidence type="ECO:0000256" key="1">
    <source>
        <dbReference type="ARBA" id="ARBA00004604"/>
    </source>
</evidence>
<dbReference type="AlphaFoldDB" id="A0A087T7K4"/>
<protein>
    <submittedName>
        <fullName evidence="5">Deoxynucleotidyltransferase terminal-interacting protein 2</fullName>
    </submittedName>
</protein>
<dbReference type="PANTHER" id="PTHR21686">
    <property type="entry name" value="DEOXYNUCLEOTIDYLTRANSFERASE TERMINAL-INTERACTING PROTEIN 2"/>
    <property type="match status" value="1"/>
</dbReference>
<dbReference type="OrthoDB" id="427886at2759"/>
<dbReference type="OMA" id="SIVCQPD"/>
<gene>
    <name evidence="5" type="ORF">X975_14829</name>
</gene>
<sequence length="267" mass="30977">MIFSEEGELLSVGDVSSDSDSEVDIPKYEIPAFKKYPSKIDEPSQPKKSDLFHNKSIKLASSLNPGLDCSKGNYLNVDLANESLKDQVKREKKNLQKILAANLKKSIVCQPDFESLEKVPTYLSRRQKTKQGLKEKEKTKGFHWYNMRASEMTEEKKNDLLVLQMRQALDPKHFYKRSANKPNSKYFEIGTFVESPVDFYSSRVPKKQRKQTLVDELLADAEFRRYQKKKITEIELSQPRKFIRRKKGKKTKFLDAVGSDTKKKNKK</sequence>
<evidence type="ECO:0000256" key="3">
    <source>
        <dbReference type="SAM" id="MobiDB-lite"/>
    </source>
</evidence>
<name>A0A087T7K4_STEMI</name>
<feature type="non-terminal residue" evidence="5">
    <location>
        <position position="267"/>
    </location>
</feature>
<keyword evidence="2" id="KW-0539">Nucleus</keyword>
<dbReference type="STRING" id="407821.A0A087T7K4"/>
<dbReference type="Proteomes" id="UP000054359">
    <property type="component" value="Unassembled WGS sequence"/>
</dbReference>
<keyword evidence="5" id="KW-0808">Transferase</keyword>
<dbReference type="GO" id="GO:0003723">
    <property type="term" value="F:RNA binding"/>
    <property type="evidence" value="ECO:0007669"/>
    <property type="project" value="TreeGrafter"/>
</dbReference>
<accession>A0A087T7K4</accession>
<dbReference type="GO" id="GO:0005730">
    <property type="term" value="C:nucleolus"/>
    <property type="evidence" value="ECO:0007669"/>
    <property type="project" value="UniProtKB-SubCell"/>
</dbReference>
<reference evidence="5 6" key="1">
    <citation type="submission" date="2013-11" db="EMBL/GenBank/DDBJ databases">
        <title>Genome sequencing of Stegodyphus mimosarum.</title>
        <authorList>
            <person name="Bechsgaard J."/>
        </authorList>
    </citation>
    <scope>NUCLEOTIDE SEQUENCE [LARGE SCALE GENOMIC DNA]</scope>
</reference>
<proteinExistence type="predicted"/>
<organism evidence="5 6">
    <name type="scientific">Stegodyphus mimosarum</name>
    <name type="common">African social velvet spider</name>
    <dbReference type="NCBI Taxonomy" id="407821"/>
    <lineage>
        <taxon>Eukaryota</taxon>
        <taxon>Metazoa</taxon>
        <taxon>Ecdysozoa</taxon>
        <taxon>Arthropoda</taxon>
        <taxon>Chelicerata</taxon>
        <taxon>Arachnida</taxon>
        <taxon>Araneae</taxon>
        <taxon>Araneomorphae</taxon>
        <taxon>Entelegynae</taxon>
        <taxon>Eresoidea</taxon>
        <taxon>Eresidae</taxon>
        <taxon>Stegodyphus</taxon>
    </lineage>
</organism>
<evidence type="ECO:0000313" key="5">
    <source>
        <dbReference type="EMBL" id="KFM61093.1"/>
    </source>
</evidence>
<keyword evidence="6" id="KW-1185">Reference proteome</keyword>
<comment type="subcellular location">
    <subcellularLocation>
        <location evidence="1">Nucleus</location>
        <location evidence="1">Nucleolus</location>
    </subcellularLocation>
</comment>
<feature type="region of interest" description="Disordered" evidence="3">
    <location>
        <begin position="1"/>
        <end position="22"/>
    </location>
</feature>
<dbReference type="InterPro" id="IPR014810">
    <property type="entry name" value="Fcf2_C"/>
</dbReference>
<dbReference type="GO" id="GO:0006396">
    <property type="term" value="P:RNA processing"/>
    <property type="evidence" value="ECO:0007669"/>
    <property type="project" value="TreeGrafter"/>
</dbReference>